<dbReference type="AlphaFoldDB" id="A0A0D9WRN3"/>
<sequence>MAFFSGLAARDLQMAMEKQDMPWYTTRRTPAPAATAWVKPRKKSETSTSGGGEDWSDAMNAAKGSRSSVVARRNDQHNRGDRSSCLFASSVVG</sequence>
<reference evidence="2" key="3">
    <citation type="submission" date="2015-04" db="UniProtKB">
        <authorList>
            <consortium name="EnsemblPlants"/>
        </authorList>
    </citation>
    <scope>IDENTIFICATION</scope>
</reference>
<name>A0A0D9WRN3_9ORYZ</name>
<feature type="compositionally biased region" description="Basic and acidic residues" evidence="1">
    <location>
        <begin position="72"/>
        <end position="82"/>
    </location>
</feature>
<evidence type="ECO:0000256" key="1">
    <source>
        <dbReference type="SAM" id="MobiDB-lite"/>
    </source>
</evidence>
<dbReference type="Gramene" id="LPERR06G16380.1">
    <property type="protein sequence ID" value="LPERR06G16380.1"/>
    <property type="gene ID" value="LPERR06G16380"/>
</dbReference>
<evidence type="ECO:0000313" key="3">
    <source>
        <dbReference type="Proteomes" id="UP000032180"/>
    </source>
</evidence>
<feature type="region of interest" description="Disordered" evidence="1">
    <location>
        <begin position="30"/>
        <end position="93"/>
    </location>
</feature>
<protein>
    <submittedName>
        <fullName evidence="2">Uncharacterized protein</fullName>
    </submittedName>
</protein>
<reference evidence="3" key="2">
    <citation type="submission" date="2013-12" db="EMBL/GenBank/DDBJ databases">
        <authorList>
            <person name="Yu Y."/>
            <person name="Lee S."/>
            <person name="de Baynast K."/>
            <person name="Wissotski M."/>
            <person name="Liu L."/>
            <person name="Talag J."/>
            <person name="Goicoechea J."/>
            <person name="Angelova A."/>
            <person name="Jetty R."/>
            <person name="Kudrna D."/>
            <person name="Golser W."/>
            <person name="Rivera L."/>
            <person name="Zhang J."/>
            <person name="Wing R."/>
        </authorList>
    </citation>
    <scope>NUCLEOTIDE SEQUENCE</scope>
</reference>
<organism evidence="2 3">
    <name type="scientific">Leersia perrieri</name>
    <dbReference type="NCBI Taxonomy" id="77586"/>
    <lineage>
        <taxon>Eukaryota</taxon>
        <taxon>Viridiplantae</taxon>
        <taxon>Streptophyta</taxon>
        <taxon>Embryophyta</taxon>
        <taxon>Tracheophyta</taxon>
        <taxon>Spermatophyta</taxon>
        <taxon>Magnoliopsida</taxon>
        <taxon>Liliopsida</taxon>
        <taxon>Poales</taxon>
        <taxon>Poaceae</taxon>
        <taxon>BOP clade</taxon>
        <taxon>Oryzoideae</taxon>
        <taxon>Oryzeae</taxon>
        <taxon>Oryzinae</taxon>
        <taxon>Leersia</taxon>
    </lineage>
</organism>
<proteinExistence type="predicted"/>
<dbReference type="Proteomes" id="UP000032180">
    <property type="component" value="Chromosome 6"/>
</dbReference>
<dbReference type="EnsemblPlants" id="LPERR06G16380.1">
    <property type="protein sequence ID" value="LPERR06G16380.1"/>
    <property type="gene ID" value="LPERR06G16380"/>
</dbReference>
<dbReference type="HOGENOM" id="CLU_2402860_0_0_1"/>
<reference evidence="2 3" key="1">
    <citation type="submission" date="2012-08" db="EMBL/GenBank/DDBJ databases">
        <title>Oryza genome evolution.</title>
        <authorList>
            <person name="Wing R.A."/>
        </authorList>
    </citation>
    <scope>NUCLEOTIDE SEQUENCE</scope>
</reference>
<keyword evidence="3" id="KW-1185">Reference proteome</keyword>
<accession>A0A0D9WRN3</accession>
<evidence type="ECO:0000313" key="2">
    <source>
        <dbReference type="EnsemblPlants" id="LPERR06G16380.1"/>
    </source>
</evidence>